<comment type="caution">
    <text evidence="2">The sequence shown here is derived from an EMBL/GenBank/DDBJ whole genome shotgun (WGS) entry which is preliminary data.</text>
</comment>
<evidence type="ECO:0000313" key="3">
    <source>
        <dbReference type="Proteomes" id="UP001501175"/>
    </source>
</evidence>
<sequence>MIDYSQPFRYGTKANLKPGDLIEPGFQSNYGQRKKANYVYLTATLDAATWRAELALDDGPELLPDIVLNFVKR</sequence>
<dbReference type="Proteomes" id="UP001501175">
    <property type="component" value="Unassembled WGS sequence"/>
</dbReference>
<keyword evidence="3" id="KW-1185">Reference proteome</keyword>
<evidence type="ECO:0000313" key="2">
    <source>
        <dbReference type="EMBL" id="GAA4462540.1"/>
    </source>
</evidence>
<dbReference type="InterPro" id="IPR038611">
    <property type="entry name" value="Arr_sf"/>
</dbReference>
<dbReference type="Pfam" id="PF12120">
    <property type="entry name" value="Arr-ms"/>
    <property type="match status" value="1"/>
</dbReference>
<feature type="domain" description="Rifampin ADP-ribosyltransferase" evidence="1">
    <location>
        <begin position="9"/>
        <end position="61"/>
    </location>
</feature>
<protein>
    <recommendedName>
        <fullName evidence="1">Rifampin ADP-ribosyltransferase domain-containing protein</fullName>
    </recommendedName>
</protein>
<proteinExistence type="predicted"/>
<gene>
    <name evidence="2" type="ORF">GCM10023189_39350</name>
</gene>
<reference evidence="3" key="1">
    <citation type="journal article" date="2019" name="Int. J. Syst. Evol. Microbiol.">
        <title>The Global Catalogue of Microorganisms (GCM) 10K type strain sequencing project: providing services to taxonomists for standard genome sequencing and annotation.</title>
        <authorList>
            <consortium name="The Broad Institute Genomics Platform"/>
            <consortium name="The Broad Institute Genome Sequencing Center for Infectious Disease"/>
            <person name="Wu L."/>
            <person name="Ma J."/>
        </authorList>
    </citation>
    <scope>NUCLEOTIDE SEQUENCE [LARGE SCALE GENOMIC DNA]</scope>
    <source>
        <strain evidence="3">JCM 17927</strain>
    </source>
</reference>
<dbReference type="EMBL" id="BAABHD010000070">
    <property type="protein sequence ID" value="GAA4462540.1"/>
    <property type="molecule type" value="Genomic_DNA"/>
</dbReference>
<dbReference type="InterPro" id="IPR021975">
    <property type="entry name" value="Rifampin_Arr"/>
</dbReference>
<accession>A0ABP8NA86</accession>
<name>A0ABP8NA86_9BACT</name>
<dbReference type="Gene3D" id="3.20.170.40">
    <property type="entry name" value="Rifampin ADP-ribosyltransferase domain"/>
    <property type="match status" value="1"/>
</dbReference>
<evidence type="ECO:0000259" key="1">
    <source>
        <dbReference type="Pfam" id="PF12120"/>
    </source>
</evidence>
<organism evidence="2 3">
    <name type="scientific">Nibrella saemangeumensis</name>
    <dbReference type="NCBI Taxonomy" id="1084526"/>
    <lineage>
        <taxon>Bacteria</taxon>
        <taxon>Pseudomonadati</taxon>
        <taxon>Bacteroidota</taxon>
        <taxon>Cytophagia</taxon>
        <taxon>Cytophagales</taxon>
        <taxon>Spirosomataceae</taxon>
        <taxon>Nibrella</taxon>
    </lineage>
</organism>